<dbReference type="PANTHER" id="PTHR37023:SF1">
    <property type="entry name" value="ISSOD25 TRANSPOSASE TNPA_ISSOD25"/>
    <property type="match status" value="1"/>
</dbReference>
<feature type="domain" description="Transposase zinc-binding" evidence="2">
    <location>
        <begin position="2"/>
        <end position="55"/>
    </location>
</feature>
<evidence type="ECO:0000313" key="4">
    <source>
        <dbReference type="Proteomes" id="UP000189670"/>
    </source>
</evidence>
<name>A0A1V1NVD8_9BACT</name>
<proteinExistence type="predicted"/>
<comment type="caution">
    <text evidence="3">The sequence shown here is derived from an EMBL/GenBank/DDBJ whole genome shotgun (WGS) entry which is preliminary data.</text>
</comment>
<reference evidence="4" key="1">
    <citation type="submission" date="2012-11" db="EMBL/GenBank/DDBJ databases">
        <authorList>
            <person name="Lucero-Rivera Y.E."/>
            <person name="Tovar-Ramirez D."/>
        </authorList>
    </citation>
    <scope>NUCLEOTIDE SEQUENCE [LARGE SCALE GENOMIC DNA]</scope>
    <source>
        <strain evidence="4">Araruama</strain>
    </source>
</reference>
<dbReference type="Proteomes" id="UP000189670">
    <property type="component" value="Unassembled WGS sequence"/>
</dbReference>
<gene>
    <name evidence="3" type="ORF">OMM_05613</name>
</gene>
<evidence type="ECO:0000259" key="2">
    <source>
        <dbReference type="Pfam" id="PF14319"/>
    </source>
</evidence>
<dbReference type="Pfam" id="PF04986">
    <property type="entry name" value="Y2_Tnp"/>
    <property type="match status" value="1"/>
</dbReference>
<dbReference type="GO" id="GO:0003677">
    <property type="term" value="F:DNA binding"/>
    <property type="evidence" value="ECO:0007669"/>
    <property type="project" value="InterPro"/>
</dbReference>
<evidence type="ECO:0000259" key="1">
    <source>
        <dbReference type="Pfam" id="PF04986"/>
    </source>
</evidence>
<dbReference type="EMBL" id="ATBP01001930">
    <property type="protein sequence ID" value="ETR66523.1"/>
    <property type="molecule type" value="Genomic_DNA"/>
</dbReference>
<feature type="domain" description="Transposase IS801/IS1294" evidence="1">
    <location>
        <begin position="98"/>
        <end position="261"/>
    </location>
</feature>
<dbReference type="Pfam" id="PF14319">
    <property type="entry name" value="Zn_Tnp_IS91"/>
    <property type="match status" value="1"/>
</dbReference>
<dbReference type="GO" id="GO:0006313">
    <property type="term" value="P:DNA transposition"/>
    <property type="evidence" value="ECO:0007669"/>
    <property type="project" value="InterPro"/>
</dbReference>
<evidence type="ECO:0000313" key="3">
    <source>
        <dbReference type="EMBL" id="ETR66523.1"/>
    </source>
</evidence>
<dbReference type="PANTHER" id="PTHR37023">
    <property type="entry name" value="TRANSPOSASE"/>
    <property type="match status" value="1"/>
</dbReference>
<dbReference type="AlphaFoldDB" id="A0A1V1NVD8"/>
<dbReference type="InterPro" id="IPR007069">
    <property type="entry name" value="Transposase_32"/>
</dbReference>
<organism evidence="3 4">
    <name type="scientific">Candidatus Magnetoglobus multicellularis str. Araruama</name>
    <dbReference type="NCBI Taxonomy" id="890399"/>
    <lineage>
        <taxon>Bacteria</taxon>
        <taxon>Pseudomonadati</taxon>
        <taxon>Thermodesulfobacteriota</taxon>
        <taxon>Desulfobacteria</taxon>
        <taxon>Desulfobacterales</taxon>
        <taxon>Desulfobacteraceae</taxon>
        <taxon>Candidatus Magnetoglobus</taxon>
    </lineage>
</organism>
<accession>A0A1V1NVD8</accession>
<protein>
    <submittedName>
        <fullName evidence="3">Transposase</fullName>
    </submittedName>
</protein>
<sequence>MAVYVCDQCNEVHHFPLSCGNRHCPTCQHLKTIQWNERAKNNNLPTHNFLATFTVPESIRNFIRSHQKDAYDALFKSSSDAIKKLVSDSKRINGDTPGFFGVLHTWGRQMQYHPHIHYVISGGAISTKDNRWHPSAENFFLPIKPLSIIFKAKFKEMMKEKGLLNDIPADVWEIDWNVNIQPSKGEDAIGYLSQYVFKVAISDHRISKVEDGNVTIRYSKPRSNRVRHLTLTAHEFIRRFLQHVLPKGFMKVRYYGFMHPCSSYSKTVRSLIELSIEFDVEDAETNNEIKSVDPKVCPTCGGKLILLLICF</sequence>
<dbReference type="InterPro" id="IPR026889">
    <property type="entry name" value="Zn_Tnp"/>
</dbReference>
<dbReference type="GO" id="GO:0004803">
    <property type="term" value="F:transposase activity"/>
    <property type="evidence" value="ECO:0007669"/>
    <property type="project" value="InterPro"/>
</dbReference>